<dbReference type="PANTHER" id="PTHR11604">
    <property type="entry name" value="PROFILIN"/>
    <property type="match status" value="1"/>
</dbReference>
<dbReference type="PRINTS" id="PR00392">
    <property type="entry name" value="PROFILIN"/>
</dbReference>
<evidence type="ECO:0000256" key="2">
    <source>
        <dbReference type="ARBA" id="ARBA00010058"/>
    </source>
</evidence>
<keyword evidence="4 6" id="KW-0009">Actin-binding</keyword>
<evidence type="ECO:0000256" key="4">
    <source>
        <dbReference type="ARBA" id="ARBA00023203"/>
    </source>
</evidence>
<dbReference type="Proteomes" id="UP000664203">
    <property type="component" value="Unassembled WGS sequence"/>
</dbReference>
<dbReference type="OrthoDB" id="421374at2759"/>
<evidence type="ECO:0000256" key="6">
    <source>
        <dbReference type="RuleBase" id="RU003909"/>
    </source>
</evidence>
<dbReference type="GO" id="GO:0003785">
    <property type="term" value="F:actin monomer binding"/>
    <property type="evidence" value="ECO:0007669"/>
    <property type="project" value="TreeGrafter"/>
</dbReference>
<dbReference type="SUPFAM" id="SSF55770">
    <property type="entry name" value="Profilin (actin-binding protein)"/>
    <property type="match status" value="1"/>
</dbReference>
<dbReference type="SMART" id="SM00392">
    <property type="entry name" value="PROF"/>
    <property type="match status" value="1"/>
</dbReference>
<proteinExistence type="inferred from homology"/>
<protein>
    <recommendedName>
        <fullName evidence="6">Profilin</fullName>
    </recommendedName>
</protein>
<organism evidence="7 8">
    <name type="scientific">Alectoria fallacina</name>
    <dbReference type="NCBI Taxonomy" id="1903189"/>
    <lineage>
        <taxon>Eukaryota</taxon>
        <taxon>Fungi</taxon>
        <taxon>Dikarya</taxon>
        <taxon>Ascomycota</taxon>
        <taxon>Pezizomycotina</taxon>
        <taxon>Lecanoromycetes</taxon>
        <taxon>OSLEUM clade</taxon>
        <taxon>Lecanoromycetidae</taxon>
        <taxon>Lecanorales</taxon>
        <taxon>Lecanorineae</taxon>
        <taxon>Parmeliaceae</taxon>
        <taxon>Alectoria</taxon>
    </lineage>
</organism>
<evidence type="ECO:0000313" key="7">
    <source>
        <dbReference type="EMBL" id="CAF9919582.1"/>
    </source>
</evidence>
<dbReference type="InterPro" id="IPR036140">
    <property type="entry name" value="PFN_sf"/>
</dbReference>
<comment type="similarity">
    <text evidence="2 6">Belongs to the profilin family.</text>
</comment>
<gene>
    <name evidence="7" type="primary">PFY1</name>
    <name evidence="7" type="ORF">ALECFALPRED_001226</name>
</gene>
<dbReference type="AlphaFoldDB" id="A0A8H3I983"/>
<sequence length="150" mass="16271">MSWQAYVDTSLVGTGNLDRAAIFNTHGTSVWASTHGFAVSPAEIKEVIDSYSDTSDVKKIQSGGFRVAGEKYMTIKADEKSVYGKKVHYRSNSQITAAKSELIILQGKEGIVIVKTQQAILVAHYPETVQPGQATNTVEQLGDYLIGVGY</sequence>
<evidence type="ECO:0000256" key="3">
    <source>
        <dbReference type="ARBA" id="ARBA00022490"/>
    </source>
</evidence>
<reference evidence="7" key="1">
    <citation type="submission" date="2021-03" db="EMBL/GenBank/DDBJ databases">
        <authorList>
            <person name="Tagirdzhanova G."/>
        </authorList>
    </citation>
    <scope>NUCLEOTIDE SEQUENCE</scope>
</reference>
<dbReference type="PROSITE" id="PS00414">
    <property type="entry name" value="PROFILIN"/>
    <property type="match status" value="1"/>
</dbReference>
<evidence type="ECO:0000256" key="5">
    <source>
        <dbReference type="ARBA" id="ARBA00023212"/>
    </source>
</evidence>
<accession>A0A8H3I983</accession>
<dbReference type="EMBL" id="CAJPDR010000126">
    <property type="protein sequence ID" value="CAF9919582.1"/>
    <property type="molecule type" value="Genomic_DNA"/>
</dbReference>
<keyword evidence="8" id="KW-1185">Reference proteome</keyword>
<name>A0A8H3I983_9LECA</name>
<dbReference type="Gene3D" id="3.30.450.30">
    <property type="entry name" value="Dynein light chain 2a, cytoplasmic"/>
    <property type="match status" value="1"/>
</dbReference>
<comment type="caution">
    <text evidence="7">The sequence shown here is derived from an EMBL/GenBank/DDBJ whole genome shotgun (WGS) entry which is preliminary data.</text>
</comment>
<dbReference type="GO" id="GO:0005856">
    <property type="term" value="C:cytoskeleton"/>
    <property type="evidence" value="ECO:0007669"/>
    <property type="project" value="UniProtKB-SubCell"/>
</dbReference>
<evidence type="ECO:0000256" key="1">
    <source>
        <dbReference type="ARBA" id="ARBA00004245"/>
    </source>
</evidence>
<evidence type="ECO:0000313" key="8">
    <source>
        <dbReference type="Proteomes" id="UP000664203"/>
    </source>
</evidence>
<dbReference type="InterPro" id="IPR005455">
    <property type="entry name" value="PFN_euk"/>
</dbReference>
<keyword evidence="3" id="KW-0963">Cytoplasm</keyword>
<dbReference type="PANTHER" id="PTHR11604:SF0">
    <property type="entry name" value="PROFILIN"/>
    <property type="match status" value="1"/>
</dbReference>
<dbReference type="Pfam" id="PF00235">
    <property type="entry name" value="Profilin"/>
    <property type="match status" value="1"/>
</dbReference>
<dbReference type="GO" id="GO:0005938">
    <property type="term" value="C:cell cortex"/>
    <property type="evidence" value="ECO:0007669"/>
    <property type="project" value="TreeGrafter"/>
</dbReference>
<comment type="subcellular location">
    <subcellularLocation>
        <location evidence="1">Cytoplasm</location>
        <location evidence="1">Cytoskeleton</location>
    </subcellularLocation>
</comment>
<dbReference type="InterPro" id="IPR048278">
    <property type="entry name" value="PFN"/>
</dbReference>
<dbReference type="CDD" id="cd00148">
    <property type="entry name" value="PROF"/>
    <property type="match status" value="1"/>
</dbReference>
<dbReference type="InterPro" id="IPR027310">
    <property type="entry name" value="Profilin_CS"/>
</dbReference>
<keyword evidence="5" id="KW-0206">Cytoskeleton</keyword>